<keyword evidence="5" id="KW-0333">Golgi apparatus</keyword>
<dbReference type="InterPro" id="IPR004263">
    <property type="entry name" value="Exostosin"/>
</dbReference>
<reference evidence="8" key="1">
    <citation type="journal article" date="2017" name="Nature">
        <title>The genome of Chenopodium quinoa.</title>
        <authorList>
            <person name="Jarvis D.E."/>
            <person name="Ho Y.S."/>
            <person name="Lightfoot D.J."/>
            <person name="Schmoeckel S.M."/>
            <person name="Li B."/>
            <person name="Borm T.J.A."/>
            <person name="Ohyanagi H."/>
            <person name="Mineta K."/>
            <person name="Michell C.T."/>
            <person name="Saber N."/>
            <person name="Kharbatia N.M."/>
            <person name="Rupper R.R."/>
            <person name="Sharp A.R."/>
            <person name="Dally N."/>
            <person name="Boughton B.A."/>
            <person name="Woo Y.H."/>
            <person name="Gao G."/>
            <person name="Schijlen E.G.W.M."/>
            <person name="Guo X."/>
            <person name="Momin A.A."/>
            <person name="Negrao S."/>
            <person name="Al-Babili S."/>
            <person name="Gehring C."/>
            <person name="Roessner U."/>
            <person name="Jung C."/>
            <person name="Murphy K."/>
            <person name="Arold S.T."/>
            <person name="Gojobori T."/>
            <person name="van der Linden C.G."/>
            <person name="van Loo E.N."/>
            <person name="Jellen E.N."/>
            <person name="Maughan P.J."/>
            <person name="Tester M."/>
        </authorList>
    </citation>
    <scope>NUCLEOTIDE SEQUENCE [LARGE SCALE GENOMIC DNA]</scope>
    <source>
        <strain evidence="8">cv. PI 614886</strain>
    </source>
</reference>
<keyword evidence="3" id="KW-0808">Transferase</keyword>
<keyword evidence="9" id="KW-1185">Reference proteome</keyword>
<evidence type="ECO:0000256" key="4">
    <source>
        <dbReference type="ARBA" id="ARBA00022968"/>
    </source>
</evidence>
<evidence type="ECO:0000256" key="6">
    <source>
        <dbReference type="SAM" id="Phobius"/>
    </source>
</evidence>
<dbReference type="RefSeq" id="XP_021735847.1">
    <property type="nucleotide sequence ID" value="XM_021880155.1"/>
</dbReference>
<comment type="similarity">
    <text evidence="2">Belongs to the glycosyltransferase 47 family.</text>
</comment>
<dbReference type="InterPro" id="IPR040911">
    <property type="entry name" value="Exostosin_GT47"/>
</dbReference>
<reference evidence="8" key="2">
    <citation type="submission" date="2021-03" db="UniProtKB">
        <authorList>
            <consortium name="EnsemblPlants"/>
        </authorList>
    </citation>
    <scope>IDENTIFICATION</scope>
</reference>
<feature type="transmembrane region" description="Helical" evidence="6">
    <location>
        <begin position="21"/>
        <end position="47"/>
    </location>
</feature>
<dbReference type="PANTHER" id="PTHR11062:SF117">
    <property type="entry name" value="XYLOGLUCAN-SPECIFIC GALACTURONOSYLTRANSFERASE 1"/>
    <property type="match status" value="1"/>
</dbReference>
<keyword evidence="3" id="KW-0328">Glycosyltransferase</keyword>
<dbReference type="OMA" id="YHTHQYS"/>
<dbReference type="EnsemblPlants" id="AUR62017228-RA">
    <property type="protein sequence ID" value="AUR62017228-RA:cds"/>
    <property type="gene ID" value="AUR62017228"/>
</dbReference>
<protein>
    <recommendedName>
        <fullName evidence="7">Exostosin GT47 domain-containing protein</fullName>
    </recommendedName>
</protein>
<dbReference type="PANTHER" id="PTHR11062">
    <property type="entry name" value="EXOSTOSIN HEPARAN SULFATE GLYCOSYLTRANSFERASE -RELATED"/>
    <property type="match status" value="1"/>
</dbReference>
<evidence type="ECO:0000259" key="7">
    <source>
        <dbReference type="Pfam" id="PF03016"/>
    </source>
</evidence>
<dbReference type="GO" id="GO:0016757">
    <property type="term" value="F:glycosyltransferase activity"/>
    <property type="evidence" value="ECO:0007669"/>
    <property type="project" value="UniProtKB-KW"/>
</dbReference>
<evidence type="ECO:0000313" key="9">
    <source>
        <dbReference type="Proteomes" id="UP000596660"/>
    </source>
</evidence>
<dbReference type="Gramene" id="AUR62017228-RA">
    <property type="protein sequence ID" value="AUR62017228-RA:cds"/>
    <property type="gene ID" value="AUR62017228"/>
</dbReference>
<proteinExistence type="inferred from homology"/>
<evidence type="ECO:0000256" key="3">
    <source>
        <dbReference type="ARBA" id="ARBA00022676"/>
    </source>
</evidence>
<organism evidence="8 9">
    <name type="scientific">Chenopodium quinoa</name>
    <name type="common">Quinoa</name>
    <dbReference type="NCBI Taxonomy" id="63459"/>
    <lineage>
        <taxon>Eukaryota</taxon>
        <taxon>Viridiplantae</taxon>
        <taxon>Streptophyta</taxon>
        <taxon>Embryophyta</taxon>
        <taxon>Tracheophyta</taxon>
        <taxon>Spermatophyta</taxon>
        <taxon>Magnoliopsida</taxon>
        <taxon>eudicotyledons</taxon>
        <taxon>Gunneridae</taxon>
        <taxon>Pentapetalae</taxon>
        <taxon>Caryophyllales</taxon>
        <taxon>Chenopodiaceae</taxon>
        <taxon>Chenopodioideae</taxon>
        <taxon>Atripliceae</taxon>
        <taxon>Chenopodium</taxon>
    </lineage>
</organism>
<dbReference type="Pfam" id="PF03016">
    <property type="entry name" value="Exostosin_GT47"/>
    <property type="match status" value="1"/>
</dbReference>
<keyword evidence="6" id="KW-1133">Transmembrane helix</keyword>
<accession>A0A803LQJ9</accession>
<dbReference type="AlphaFoldDB" id="A0A803LQJ9"/>
<keyword evidence="6" id="KW-0812">Transmembrane</keyword>
<evidence type="ECO:0000256" key="5">
    <source>
        <dbReference type="ARBA" id="ARBA00023034"/>
    </source>
</evidence>
<sequence>MAVSLSKKKSKKSYKKEEERGLIKSCLFNFLSRIPVTLLFIIIIFIWSSSTTIISGSIFHVCVTSRKLNNLYCLSAGAQPSGFDIPLISNSSEFSAVQRSTNLVLNNSQKAPVFSPVSLLTAAENTKNSASEEKTEGAVQLTRNTAVINPIRDSIDIQLPVVNDGSTKELMISSQSSSLYQFSKPVLRKGIGKEKAEEIANARKNVEEQLATLRTYIAKEKPLNCEGRGIYVYDLPSKFNKDLLAKCNEMMSWLDFCKYFTNGAMGEPMPELGEGWYNTYQYSLEPIFHNRVLKHPCRVHNAEEAKLFFVPFYGGMDILRWHFNKAPINVKDSLSEELVEWLEPYETWRRNFGLDHVFVLGKISWDFRRWENVSWGSRLLELDELQNPMKLLIERQPWHPNDVGIPHPTNFHPKSDEEIIAWQEKIKQMNRMNLISFAGAPRRALGSIRSVLIEQCASAPRVCNFLDCGEQKCADSAAVMKLFMESEFCLQPAGDSPTRKSVFDALIAGCIPVVFDPFTAHYQYPWHLPEDHRKYSVYLDQEEVKMSEMNVVNELLKIPLVERQQMRNYIIEELMPRLVYAHEDAKLTRFDDAFTLSVNNLLERAVSRLS</sequence>
<dbReference type="GeneID" id="110702449"/>
<keyword evidence="6" id="KW-0472">Membrane</keyword>
<dbReference type="GO" id="GO:0000139">
    <property type="term" value="C:Golgi membrane"/>
    <property type="evidence" value="ECO:0007669"/>
    <property type="project" value="UniProtKB-SubCell"/>
</dbReference>
<evidence type="ECO:0000313" key="8">
    <source>
        <dbReference type="EnsemblPlants" id="AUR62017228-RA:cds"/>
    </source>
</evidence>
<keyword evidence="4" id="KW-0735">Signal-anchor</keyword>
<evidence type="ECO:0000256" key="2">
    <source>
        <dbReference type="ARBA" id="ARBA00010271"/>
    </source>
</evidence>
<gene>
    <name evidence="8" type="primary">LOC110702449</name>
</gene>
<comment type="subcellular location">
    <subcellularLocation>
        <location evidence="1">Golgi apparatus membrane</location>
        <topology evidence="1">Single-pass type II membrane protein</topology>
    </subcellularLocation>
</comment>
<dbReference type="Proteomes" id="UP000596660">
    <property type="component" value="Unplaced"/>
</dbReference>
<name>A0A803LQJ9_CHEQI</name>
<feature type="domain" description="Exostosin GT47" evidence="7">
    <location>
        <begin position="225"/>
        <end position="551"/>
    </location>
</feature>
<evidence type="ECO:0000256" key="1">
    <source>
        <dbReference type="ARBA" id="ARBA00004323"/>
    </source>
</evidence>